<dbReference type="KEGG" id="maw:19251019"/>
<accession>E9EA10</accession>
<keyword evidence="3" id="KW-0647">Proteasome</keyword>
<dbReference type="Gene3D" id="1.10.8.60">
    <property type="match status" value="1"/>
</dbReference>
<dbReference type="InterPro" id="IPR003593">
    <property type="entry name" value="AAA+_ATPase"/>
</dbReference>
<dbReference type="GO" id="GO:0042254">
    <property type="term" value="P:ribosome biogenesis"/>
    <property type="evidence" value="ECO:0007669"/>
    <property type="project" value="TreeGrafter"/>
</dbReference>
<evidence type="ECO:0000256" key="1">
    <source>
        <dbReference type="SAM" id="MobiDB-lite"/>
    </source>
</evidence>
<dbReference type="GO" id="GO:1990275">
    <property type="term" value="F:preribosome binding"/>
    <property type="evidence" value="ECO:0007669"/>
    <property type="project" value="TreeGrafter"/>
</dbReference>
<dbReference type="HOGENOM" id="CLU_025506_1_1_1"/>
<dbReference type="InterPro" id="IPR027417">
    <property type="entry name" value="P-loop_NTPase"/>
</dbReference>
<feature type="region of interest" description="Disordered" evidence="1">
    <location>
        <begin position="451"/>
        <end position="488"/>
    </location>
</feature>
<dbReference type="AlphaFoldDB" id="E9EA10"/>
<dbReference type="EMBL" id="GL698530">
    <property type="protein sequence ID" value="EFY87260.1"/>
    <property type="molecule type" value="Genomic_DNA"/>
</dbReference>
<keyword evidence="4" id="KW-1185">Reference proteome</keyword>
<organism evidence="4">
    <name type="scientific">Metarhizium acridum (strain CQMa 102)</name>
    <dbReference type="NCBI Taxonomy" id="655827"/>
    <lineage>
        <taxon>Eukaryota</taxon>
        <taxon>Fungi</taxon>
        <taxon>Dikarya</taxon>
        <taxon>Ascomycota</taxon>
        <taxon>Pezizomycotina</taxon>
        <taxon>Sordariomycetes</taxon>
        <taxon>Hypocreomycetidae</taxon>
        <taxon>Hypocreales</taxon>
        <taxon>Clavicipitaceae</taxon>
        <taxon>Metarhizium</taxon>
    </lineage>
</organism>
<dbReference type="GO" id="GO:0000502">
    <property type="term" value="C:proteasome complex"/>
    <property type="evidence" value="ECO:0007669"/>
    <property type="project" value="UniProtKB-KW"/>
</dbReference>
<dbReference type="PANTHER" id="PTHR23077:SF132">
    <property type="entry name" value="ATP-DEPENDENT ZN PROTEASE"/>
    <property type="match status" value="1"/>
</dbReference>
<dbReference type="SMART" id="SM00382">
    <property type="entry name" value="AAA"/>
    <property type="match status" value="1"/>
</dbReference>
<dbReference type="SUPFAM" id="SSF52540">
    <property type="entry name" value="P-loop containing nucleoside triphosphate hydrolases"/>
    <property type="match status" value="1"/>
</dbReference>
<feature type="compositionally biased region" description="Basic and acidic residues" evidence="1">
    <location>
        <begin position="461"/>
        <end position="483"/>
    </location>
</feature>
<evidence type="ECO:0000313" key="4">
    <source>
        <dbReference type="Proteomes" id="UP000002499"/>
    </source>
</evidence>
<dbReference type="OMA" id="KYHFKLP"/>
<dbReference type="GO" id="GO:0005524">
    <property type="term" value="F:ATP binding"/>
    <property type="evidence" value="ECO:0007669"/>
    <property type="project" value="InterPro"/>
</dbReference>
<evidence type="ECO:0000259" key="2">
    <source>
        <dbReference type="SMART" id="SM00382"/>
    </source>
</evidence>
<dbReference type="InParanoid" id="E9EA10"/>
<feature type="region of interest" description="Disordered" evidence="1">
    <location>
        <begin position="508"/>
        <end position="528"/>
    </location>
</feature>
<dbReference type="Pfam" id="PF00004">
    <property type="entry name" value="AAA"/>
    <property type="match status" value="1"/>
</dbReference>
<feature type="domain" description="AAA+ ATPase" evidence="2">
    <location>
        <begin position="232"/>
        <end position="361"/>
    </location>
</feature>
<dbReference type="GeneID" id="19251019"/>
<protein>
    <submittedName>
        <fullName evidence="3">Proteasome-activating nucleotidase</fullName>
    </submittedName>
</protein>
<proteinExistence type="predicted"/>
<dbReference type="PANTHER" id="PTHR23077">
    <property type="entry name" value="AAA-FAMILY ATPASE"/>
    <property type="match status" value="1"/>
</dbReference>
<name>E9EA10_METAQ</name>
<dbReference type="eggNOG" id="KOG0730">
    <property type="taxonomic scope" value="Eukaryota"/>
</dbReference>
<dbReference type="CDD" id="cd19481">
    <property type="entry name" value="RecA-like_protease"/>
    <property type="match status" value="1"/>
</dbReference>
<evidence type="ECO:0000313" key="3">
    <source>
        <dbReference type="EMBL" id="EFY87260.1"/>
    </source>
</evidence>
<dbReference type="GO" id="GO:0005634">
    <property type="term" value="C:nucleus"/>
    <property type="evidence" value="ECO:0007669"/>
    <property type="project" value="TreeGrafter"/>
</dbReference>
<dbReference type="GO" id="GO:0016887">
    <property type="term" value="F:ATP hydrolysis activity"/>
    <property type="evidence" value="ECO:0007669"/>
    <property type="project" value="InterPro"/>
</dbReference>
<dbReference type="InterPro" id="IPR050168">
    <property type="entry name" value="AAA_ATPase_domain"/>
</dbReference>
<dbReference type="Proteomes" id="UP000002499">
    <property type="component" value="Unassembled WGS sequence"/>
</dbReference>
<reference evidence="3 4" key="1">
    <citation type="journal article" date="2011" name="PLoS Genet.">
        <title>Genome sequencing and comparative transcriptomics of the model entomopathogenic fungi Metarhizium anisopliae and M. acridum.</title>
        <authorList>
            <person name="Gao Q."/>
            <person name="Jin K."/>
            <person name="Ying S.H."/>
            <person name="Zhang Y."/>
            <person name="Xiao G."/>
            <person name="Shang Y."/>
            <person name="Duan Z."/>
            <person name="Hu X."/>
            <person name="Xie X.Q."/>
            <person name="Zhou G."/>
            <person name="Peng G."/>
            <person name="Luo Z."/>
            <person name="Huang W."/>
            <person name="Wang B."/>
            <person name="Fang W."/>
            <person name="Wang S."/>
            <person name="Zhong Y."/>
            <person name="Ma L.J."/>
            <person name="St Leger R.J."/>
            <person name="Zhao G.P."/>
            <person name="Pei Y."/>
            <person name="Feng M.G."/>
            <person name="Xia Y."/>
            <person name="Wang C."/>
        </authorList>
    </citation>
    <scope>NUCLEOTIDE SEQUENCE [LARGE SCALE GENOMIC DNA]</scope>
    <source>
        <strain evidence="3 4">CQMa 102</strain>
    </source>
</reference>
<dbReference type="OrthoDB" id="2115716at2759"/>
<dbReference type="InterPro" id="IPR003959">
    <property type="entry name" value="ATPase_AAA_core"/>
</dbReference>
<dbReference type="GO" id="GO:0003723">
    <property type="term" value="F:RNA binding"/>
    <property type="evidence" value="ECO:0007669"/>
    <property type="project" value="TreeGrafter"/>
</dbReference>
<dbReference type="Gene3D" id="3.40.50.300">
    <property type="entry name" value="P-loop containing nucleotide triphosphate hydrolases"/>
    <property type="match status" value="1"/>
</dbReference>
<dbReference type="STRING" id="655827.E9EA10"/>
<sequence length="528" mass="59169">MTVNDQAAFDAWKQHGSPSRQDIELVTTQMLRDSHPGYHITRTKRSSCDVMGYADAGHASKTLQDAAGYDALREYTSSGTKCCDPWLLPFCNRFTPDAGAGILRDQIRFCRWAYSWNDYDFIIYEIGYLDSYGNLAKQFYILAPADDNVKGVHHGQVDALILAAGAWTKTLHQEIYVFDDASWSKSAEMFKSVQGFSWDDVVQAPSLKVNLMKDVLSFFDNRELYASMRVPWKRGVILHGVPGNGKTLSIKALVNSLAARQPPIPSLIVKSFDSICNGSKYAMRSMFSHARAMAPCLLIFEDLDSLVEDKTRSYFFNEVDGLQSNEGILMVGSTNHLGNLDASITKRPSRFDRKFHFKLPEEPERVAYCRQWAGKYVDKAAVDFPDELCHVIAKLTEGFSFAYLKELFIASLLILARGDEGTGIETNGHKNGTDVDRDCVKSPAVVEVEAALTQEDGADVEEPRTKDEQSDKSTPEKAKRAMPEVEIPESLADNELLKVILREARLLWDQMDNSEDGDEDKGTDTENK</sequence>
<gene>
    <name evidence="3" type="ORF">MAC_06708</name>
</gene>